<keyword evidence="1 3" id="KW-0732">Signal</keyword>
<protein>
    <submittedName>
        <fullName evidence="5">DUF4352 domain-containing protein</fullName>
    </submittedName>
</protein>
<keyword evidence="6" id="KW-1185">Reference proteome</keyword>
<evidence type="ECO:0000256" key="1">
    <source>
        <dbReference type="ARBA" id="ARBA00022729"/>
    </source>
</evidence>
<gene>
    <name evidence="5" type="ORF">ACFO1S_19890</name>
</gene>
<dbReference type="Gene3D" id="2.60.40.1240">
    <property type="match status" value="1"/>
</dbReference>
<organism evidence="5 6">
    <name type="scientific">Cohnella boryungensis</name>
    <dbReference type="NCBI Taxonomy" id="768479"/>
    <lineage>
        <taxon>Bacteria</taxon>
        <taxon>Bacillati</taxon>
        <taxon>Bacillota</taxon>
        <taxon>Bacilli</taxon>
        <taxon>Bacillales</taxon>
        <taxon>Paenibacillaceae</taxon>
        <taxon>Cohnella</taxon>
    </lineage>
</organism>
<comment type="caution">
    <text evidence="5">The sequence shown here is derived from an EMBL/GenBank/DDBJ whole genome shotgun (WGS) entry which is preliminary data.</text>
</comment>
<dbReference type="Pfam" id="PF11611">
    <property type="entry name" value="DUF4352"/>
    <property type="match status" value="1"/>
</dbReference>
<dbReference type="InterPro" id="IPR029050">
    <property type="entry name" value="Immunoprotect_excell_Ig-like"/>
</dbReference>
<accession>A0ABV8SDS2</accession>
<evidence type="ECO:0000256" key="3">
    <source>
        <dbReference type="SAM" id="SignalP"/>
    </source>
</evidence>
<dbReference type="PROSITE" id="PS51257">
    <property type="entry name" value="PROKAR_LIPOPROTEIN"/>
    <property type="match status" value="1"/>
</dbReference>
<feature type="compositionally biased region" description="Polar residues" evidence="2">
    <location>
        <begin position="29"/>
        <end position="41"/>
    </location>
</feature>
<evidence type="ECO:0000256" key="2">
    <source>
        <dbReference type="SAM" id="MobiDB-lite"/>
    </source>
</evidence>
<dbReference type="EMBL" id="JBHSED010000040">
    <property type="protein sequence ID" value="MFC4305696.1"/>
    <property type="molecule type" value="Genomic_DNA"/>
</dbReference>
<dbReference type="RefSeq" id="WP_204601282.1">
    <property type="nucleotide sequence ID" value="NZ_JBHSED010000040.1"/>
</dbReference>
<evidence type="ECO:0000259" key="4">
    <source>
        <dbReference type="Pfam" id="PF11611"/>
    </source>
</evidence>
<dbReference type="InterPro" id="IPR029051">
    <property type="entry name" value="DUF4352"/>
</dbReference>
<evidence type="ECO:0000313" key="6">
    <source>
        <dbReference type="Proteomes" id="UP001595755"/>
    </source>
</evidence>
<feature type="domain" description="DUF4352" evidence="4">
    <location>
        <begin position="66"/>
        <end position="182"/>
    </location>
</feature>
<proteinExistence type="predicted"/>
<evidence type="ECO:0000313" key="5">
    <source>
        <dbReference type="EMBL" id="MFC4305696.1"/>
    </source>
</evidence>
<dbReference type="Proteomes" id="UP001595755">
    <property type="component" value="Unassembled WGS sequence"/>
</dbReference>
<reference evidence="6" key="1">
    <citation type="journal article" date="2019" name="Int. J. Syst. Evol. Microbiol.">
        <title>The Global Catalogue of Microorganisms (GCM) 10K type strain sequencing project: providing services to taxonomists for standard genome sequencing and annotation.</title>
        <authorList>
            <consortium name="The Broad Institute Genomics Platform"/>
            <consortium name="The Broad Institute Genome Sequencing Center for Infectious Disease"/>
            <person name="Wu L."/>
            <person name="Ma J."/>
        </authorList>
    </citation>
    <scope>NUCLEOTIDE SEQUENCE [LARGE SCALE GENOMIC DNA]</scope>
    <source>
        <strain evidence="6">CGMCC 4.1641</strain>
    </source>
</reference>
<feature type="signal peptide" evidence="3">
    <location>
        <begin position="1"/>
        <end position="20"/>
    </location>
</feature>
<feature type="chain" id="PRO_5046359590" evidence="3">
    <location>
        <begin position="21"/>
        <end position="187"/>
    </location>
</feature>
<name>A0ABV8SDS2_9BACL</name>
<sequence length="187" mass="20010">MKGTKLWVVGILALSLTACTEANIEKVNSKPSPSAAATSEGKSAAPSASAEDKESQTSEAPKTEIYNLGDSIKFDDMVITVNGVRESKSQIFTPDEGNIIILVDVTAENKGDAEENISSMLQTEVVDGDGFNYNLTIVDDAKGSFDGTVAAGRKLRGEIAYQVPKDASLEFIFKQPFKSGQAIWKLK</sequence>
<feature type="region of interest" description="Disordered" evidence="2">
    <location>
        <begin position="28"/>
        <end position="62"/>
    </location>
</feature>